<name>D8R6N2_SELML</name>
<dbReference type="HOGENOM" id="CLU_084967_1_1_1"/>
<dbReference type="GO" id="GO:0009543">
    <property type="term" value="C:chloroplast thylakoid lumen"/>
    <property type="evidence" value="ECO:0000318"/>
    <property type="project" value="GO_Central"/>
</dbReference>
<dbReference type="Gramene" id="EFJ32342">
    <property type="protein sequence ID" value="EFJ32342"/>
    <property type="gene ID" value="SELMODRAFT_37126"/>
</dbReference>
<dbReference type="InParanoid" id="D8R6N2"/>
<evidence type="ECO:0000313" key="2">
    <source>
        <dbReference type="Proteomes" id="UP000001514"/>
    </source>
</evidence>
<dbReference type="Proteomes" id="UP000001514">
    <property type="component" value="Unassembled WGS sequence"/>
</dbReference>
<organism evidence="2">
    <name type="scientific">Selaginella moellendorffii</name>
    <name type="common">Spikemoss</name>
    <dbReference type="NCBI Taxonomy" id="88036"/>
    <lineage>
        <taxon>Eukaryota</taxon>
        <taxon>Viridiplantae</taxon>
        <taxon>Streptophyta</taxon>
        <taxon>Embryophyta</taxon>
        <taxon>Tracheophyta</taxon>
        <taxon>Lycopodiopsida</taxon>
        <taxon>Selaginellales</taxon>
        <taxon>Selaginellaceae</taxon>
        <taxon>Selaginella</taxon>
    </lineage>
</organism>
<dbReference type="FunFam" id="1.20.58.810:FF:000002">
    <property type="entry name" value="Photosystem II D1 processing protein PSB27-H2, chloroplastic"/>
    <property type="match status" value="1"/>
</dbReference>
<dbReference type="AlphaFoldDB" id="D8R6N2"/>
<dbReference type="Gene3D" id="1.20.58.810">
    <property type="entry name" value="Photosystem II Pbs27"/>
    <property type="match status" value="1"/>
</dbReference>
<dbReference type="GO" id="GO:0009523">
    <property type="term" value="C:photosystem II"/>
    <property type="evidence" value="ECO:0007669"/>
    <property type="project" value="InterPro"/>
</dbReference>
<evidence type="ECO:0000313" key="1">
    <source>
        <dbReference type="EMBL" id="EFJ32342.1"/>
    </source>
</evidence>
<protein>
    <recommendedName>
        <fullName evidence="3">Photosystem II D1 processing protein PSB27-H2, chloroplastic</fullName>
    </recommendedName>
</protein>
<feature type="non-terminal residue" evidence="1">
    <location>
        <position position="137"/>
    </location>
</feature>
<reference evidence="1 2" key="1">
    <citation type="journal article" date="2011" name="Science">
        <title>The Selaginella genome identifies genetic changes associated with the evolution of vascular plants.</title>
        <authorList>
            <person name="Banks J.A."/>
            <person name="Nishiyama T."/>
            <person name="Hasebe M."/>
            <person name="Bowman J.L."/>
            <person name="Gribskov M."/>
            <person name="dePamphilis C."/>
            <person name="Albert V.A."/>
            <person name="Aono N."/>
            <person name="Aoyama T."/>
            <person name="Ambrose B.A."/>
            <person name="Ashton N.W."/>
            <person name="Axtell M.J."/>
            <person name="Barker E."/>
            <person name="Barker M.S."/>
            <person name="Bennetzen J.L."/>
            <person name="Bonawitz N.D."/>
            <person name="Chapple C."/>
            <person name="Cheng C."/>
            <person name="Correa L.G."/>
            <person name="Dacre M."/>
            <person name="DeBarry J."/>
            <person name="Dreyer I."/>
            <person name="Elias M."/>
            <person name="Engstrom E.M."/>
            <person name="Estelle M."/>
            <person name="Feng L."/>
            <person name="Finet C."/>
            <person name="Floyd S.K."/>
            <person name="Frommer W.B."/>
            <person name="Fujita T."/>
            <person name="Gramzow L."/>
            <person name="Gutensohn M."/>
            <person name="Harholt J."/>
            <person name="Hattori M."/>
            <person name="Heyl A."/>
            <person name="Hirai T."/>
            <person name="Hiwatashi Y."/>
            <person name="Ishikawa M."/>
            <person name="Iwata M."/>
            <person name="Karol K.G."/>
            <person name="Koehler B."/>
            <person name="Kolukisaoglu U."/>
            <person name="Kubo M."/>
            <person name="Kurata T."/>
            <person name="Lalonde S."/>
            <person name="Li K."/>
            <person name="Li Y."/>
            <person name="Litt A."/>
            <person name="Lyons E."/>
            <person name="Manning G."/>
            <person name="Maruyama T."/>
            <person name="Michael T.P."/>
            <person name="Mikami K."/>
            <person name="Miyazaki S."/>
            <person name="Morinaga S."/>
            <person name="Murata T."/>
            <person name="Mueller-Roeber B."/>
            <person name="Nelson D.R."/>
            <person name="Obara M."/>
            <person name="Oguri Y."/>
            <person name="Olmstead R.G."/>
            <person name="Onodera N."/>
            <person name="Petersen B.L."/>
            <person name="Pils B."/>
            <person name="Prigge M."/>
            <person name="Rensing S.A."/>
            <person name="Riano-Pachon D.M."/>
            <person name="Roberts A.W."/>
            <person name="Sato Y."/>
            <person name="Scheller H.V."/>
            <person name="Schulz B."/>
            <person name="Schulz C."/>
            <person name="Shakirov E.V."/>
            <person name="Shibagaki N."/>
            <person name="Shinohara N."/>
            <person name="Shippen D.E."/>
            <person name="Soerensen I."/>
            <person name="Sotooka R."/>
            <person name="Sugimoto N."/>
            <person name="Sugita M."/>
            <person name="Sumikawa N."/>
            <person name="Tanurdzic M."/>
            <person name="Theissen G."/>
            <person name="Ulvskov P."/>
            <person name="Wakazuki S."/>
            <person name="Weng J.K."/>
            <person name="Willats W.W."/>
            <person name="Wipf D."/>
            <person name="Wolf P.G."/>
            <person name="Yang L."/>
            <person name="Zimmer A.D."/>
            <person name="Zhu Q."/>
            <person name="Mitros T."/>
            <person name="Hellsten U."/>
            <person name="Loque D."/>
            <person name="Otillar R."/>
            <person name="Salamov A."/>
            <person name="Schmutz J."/>
            <person name="Shapiro H."/>
            <person name="Lindquist E."/>
            <person name="Lucas S."/>
            <person name="Rokhsar D."/>
            <person name="Grigoriev I.V."/>
        </authorList>
    </citation>
    <scope>NUCLEOTIDE SEQUENCE [LARGE SCALE GENOMIC DNA]</scope>
</reference>
<evidence type="ECO:0008006" key="3">
    <source>
        <dbReference type="Google" id="ProtNLM"/>
    </source>
</evidence>
<keyword evidence="2" id="KW-1185">Reference proteome</keyword>
<sequence length="137" mass="15389">ARAEQEASVKKEESLLDGILSVFDPNETTKSGKKLPKSYLKAARDVVKNLREALQKDPAKEEQKFREAANTAKDSIREYLTKWKNSKEVQEQSSYQVLGKALRQLGSFYLKSGPTAVMPDDIKSEILQNLSNAETDL</sequence>
<dbReference type="EMBL" id="GL377572">
    <property type="protein sequence ID" value="EFJ32342.1"/>
    <property type="molecule type" value="Genomic_DNA"/>
</dbReference>
<dbReference type="GO" id="GO:0010206">
    <property type="term" value="P:photosystem II repair"/>
    <property type="evidence" value="ECO:0000318"/>
    <property type="project" value="GO_Central"/>
</dbReference>
<dbReference type="FunCoup" id="D8R6N2">
    <property type="interactions" value="1266"/>
</dbReference>
<dbReference type="eggNOG" id="ENOG502RXV8">
    <property type="taxonomic scope" value="Eukaryota"/>
</dbReference>
<dbReference type="KEGG" id="smo:SELMODRAFT_37126"/>
<dbReference type="InterPro" id="IPR038450">
    <property type="entry name" value="PSII_Psb27_sf"/>
</dbReference>
<dbReference type="PANTHER" id="PTHR34041">
    <property type="entry name" value="PHOTOSYSTEM II REPAIR PROTEIN PSB27-H1, CHLOROPLASTIC"/>
    <property type="match status" value="1"/>
</dbReference>
<dbReference type="GO" id="GO:0010207">
    <property type="term" value="P:photosystem II assembly"/>
    <property type="evidence" value="ECO:0000318"/>
    <property type="project" value="GO_Central"/>
</dbReference>
<accession>D8R6N2</accession>
<dbReference type="STRING" id="88036.D8R6N2"/>
<dbReference type="HAMAP" id="MF_01481">
    <property type="entry name" value="PSII_Psb27"/>
    <property type="match status" value="1"/>
</dbReference>
<dbReference type="PANTHER" id="PTHR34041:SF3">
    <property type="entry name" value="PHOTOSYSTEM II D1 PRECURSOR PROCESSING PROTEIN PSB27-H2, CHLOROPLASTIC"/>
    <property type="match status" value="1"/>
</dbReference>
<gene>
    <name evidence="1" type="ORF">SELMODRAFT_37126</name>
</gene>
<dbReference type="OrthoDB" id="543314at2759"/>
<proteinExistence type="inferred from homology"/>
<feature type="non-terminal residue" evidence="1">
    <location>
        <position position="1"/>
    </location>
</feature>
<dbReference type="Pfam" id="PF13326">
    <property type="entry name" value="PSII_Pbs27"/>
    <property type="match status" value="1"/>
</dbReference>
<dbReference type="InterPro" id="IPR025585">
    <property type="entry name" value="PSII_Psb27"/>
</dbReference>